<evidence type="ECO:0000313" key="8">
    <source>
        <dbReference type="RefSeq" id="XP_021857577.2"/>
    </source>
</evidence>
<evidence type="ECO:0000256" key="1">
    <source>
        <dbReference type="ARBA" id="ARBA00022737"/>
    </source>
</evidence>
<keyword evidence="7" id="KW-1185">Reference proteome</keyword>
<feature type="domain" description="PUM-HD" evidence="6">
    <location>
        <begin position="640"/>
        <end position="980"/>
    </location>
</feature>
<feature type="repeat" description="Pumilio" evidence="4">
    <location>
        <begin position="732"/>
        <end position="767"/>
    </location>
</feature>
<evidence type="ECO:0000256" key="5">
    <source>
        <dbReference type="SAM" id="MobiDB-lite"/>
    </source>
</evidence>
<feature type="region of interest" description="Disordered" evidence="5">
    <location>
        <begin position="601"/>
        <end position="623"/>
    </location>
</feature>
<dbReference type="GO" id="GO:0010608">
    <property type="term" value="P:post-transcriptional regulation of gene expression"/>
    <property type="evidence" value="ECO:0000318"/>
    <property type="project" value="GO_Central"/>
</dbReference>
<accession>A0A9R0IXQ9</accession>
<keyword evidence="2" id="KW-0810">Translation regulation</keyword>
<feature type="repeat" description="Pumilio" evidence="4">
    <location>
        <begin position="877"/>
        <end position="912"/>
    </location>
</feature>
<evidence type="ECO:0000256" key="3">
    <source>
        <dbReference type="ARBA" id="ARBA00022884"/>
    </source>
</evidence>
<feature type="repeat" description="Pumilio" evidence="4">
    <location>
        <begin position="768"/>
        <end position="803"/>
    </location>
</feature>
<name>A0A9R0IXQ9_SPIOL</name>
<dbReference type="InterPro" id="IPR033712">
    <property type="entry name" value="Pumilio_RNA-bd"/>
</dbReference>
<feature type="repeat" description="Pumilio" evidence="4">
    <location>
        <begin position="696"/>
        <end position="731"/>
    </location>
</feature>
<proteinExistence type="predicted"/>
<dbReference type="GO" id="GO:0006417">
    <property type="term" value="P:regulation of translation"/>
    <property type="evidence" value="ECO:0007669"/>
    <property type="project" value="UniProtKB-KW"/>
</dbReference>
<dbReference type="InterPro" id="IPR001313">
    <property type="entry name" value="Pumilio_RNA-bd_rpt"/>
</dbReference>
<dbReference type="Pfam" id="PF00806">
    <property type="entry name" value="PUF"/>
    <property type="match status" value="8"/>
</dbReference>
<feature type="repeat" description="Pumilio" evidence="4">
    <location>
        <begin position="660"/>
        <end position="695"/>
    </location>
</feature>
<dbReference type="PANTHER" id="PTHR12537:SF119">
    <property type="entry name" value="PUMILIO HOMOLOG 6, CHLOROPLASTIC"/>
    <property type="match status" value="1"/>
</dbReference>
<dbReference type="GeneID" id="110796801"/>
<dbReference type="Proteomes" id="UP000813463">
    <property type="component" value="Chromosome 2"/>
</dbReference>
<feature type="compositionally biased region" description="Low complexity" evidence="5">
    <location>
        <begin position="601"/>
        <end position="622"/>
    </location>
</feature>
<dbReference type="PANTHER" id="PTHR12537">
    <property type="entry name" value="RNA BINDING PROTEIN PUMILIO-RELATED"/>
    <property type="match status" value="1"/>
</dbReference>
<evidence type="ECO:0000256" key="4">
    <source>
        <dbReference type="PROSITE-ProRule" id="PRU00317"/>
    </source>
</evidence>
<feature type="compositionally biased region" description="Polar residues" evidence="5">
    <location>
        <begin position="535"/>
        <end position="544"/>
    </location>
</feature>
<dbReference type="PROSITE" id="PS50302">
    <property type="entry name" value="PUM"/>
    <property type="match status" value="8"/>
</dbReference>
<evidence type="ECO:0000259" key="6">
    <source>
        <dbReference type="PROSITE" id="PS50303"/>
    </source>
</evidence>
<reference evidence="8" key="2">
    <citation type="submission" date="2025-08" db="UniProtKB">
        <authorList>
            <consortium name="RefSeq"/>
        </authorList>
    </citation>
    <scope>IDENTIFICATION</scope>
    <source>
        <tissue evidence="8">Leaf</tissue>
    </source>
</reference>
<feature type="repeat" description="Pumilio" evidence="4">
    <location>
        <begin position="913"/>
        <end position="954"/>
    </location>
</feature>
<keyword evidence="3" id="KW-0694">RNA-binding</keyword>
<dbReference type="PROSITE" id="PS50303">
    <property type="entry name" value="PUM_HD"/>
    <property type="match status" value="1"/>
</dbReference>
<dbReference type="CDD" id="cd07920">
    <property type="entry name" value="Pumilio"/>
    <property type="match status" value="1"/>
</dbReference>
<feature type="region of interest" description="Disordered" evidence="5">
    <location>
        <begin position="162"/>
        <end position="195"/>
    </location>
</feature>
<dbReference type="RefSeq" id="XP_021857577.2">
    <property type="nucleotide sequence ID" value="XM_022001885.2"/>
</dbReference>
<reference evidence="7" key="1">
    <citation type="journal article" date="2021" name="Nat. Commun.">
        <title>Genomic analyses provide insights into spinach domestication and the genetic basis of agronomic traits.</title>
        <authorList>
            <person name="Cai X."/>
            <person name="Sun X."/>
            <person name="Xu C."/>
            <person name="Sun H."/>
            <person name="Wang X."/>
            <person name="Ge C."/>
            <person name="Zhang Z."/>
            <person name="Wang Q."/>
            <person name="Fei Z."/>
            <person name="Jiao C."/>
            <person name="Wang Q."/>
        </authorList>
    </citation>
    <scope>NUCLEOTIDE SEQUENCE [LARGE SCALE GENOMIC DNA]</scope>
    <source>
        <strain evidence="7">cv. Varoflay</strain>
    </source>
</reference>
<feature type="compositionally biased region" description="Basic and acidic residues" evidence="5">
    <location>
        <begin position="162"/>
        <end position="180"/>
    </location>
</feature>
<dbReference type="InterPro" id="IPR011989">
    <property type="entry name" value="ARM-like"/>
</dbReference>
<evidence type="ECO:0000313" key="7">
    <source>
        <dbReference type="Proteomes" id="UP000813463"/>
    </source>
</evidence>
<keyword evidence="1" id="KW-0677">Repeat</keyword>
<feature type="region of interest" description="Disordered" evidence="5">
    <location>
        <begin position="535"/>
        <end position="562"/>
    </location>
</feature>
<feature type="repeat" description="Pumilio" evidence="4">
    <location>
        <begin position="804"/>
        <end position="840"/>
    </location>
</feature>
<dbReference type="SUPFAM" id="SSF48371">
    <property type="entry name" value="ARM repeat"/>
    <property type="match status" value="1"/>
</dbReference>
<dbReference type="GO" id="GO:0005737">
    <property type="term" value="C:cytoplasm"/>
    <property type="evidence" value="ECO:0000318"/>
    <property type="project" value="GO_Central"/>
</dbReference>
<dbReference type="InterPro" id="IPR016024">
    <property type="entry name" value="ARM-type_fold"/>
</dbReference>
<protein>
    <submittedName>
        <fullName evidence="8">Pumilio homolog 6, chloroplastic</fullName>
    </submittedName>
</protein>
<dbReference type="AlphaFoldDB" id="A0A9R0IXQ9"/>
<organism evidence="7 8">
    <name type="scientific">Spinacia oleracea</name>
    <name type="common">Spinach</name>
    <dbReference type="NCBI Taxonomy" id="3562"/>
    <lineage>
        <taxon>Eukaryota</taxon>
        <taxon>Viridiplantae</taxon>
        <taxon>Streptophyta</taxon>
        <taxon>Embryophyta</taxon>
        <taxon>Tracheophyta</taxon>
        <taxon>Spermatophyta</taxon>
        <taxon>Magnoliopsida</taxon>
        <taxon>eudicotyledons</taxon>
        <taxon>Gunneridae</taxon>
        <taxon>Pentapetalae</taxon>
        <taxon>Caryophyllales</taxon>
        <taxon>Chenopodiaceae</taxon>
        <taxon>Chenopodioideae</taxon>
        <taxon>Anserineae</taxon>
        <taxon>Spinacia</taxon>
    </lineage>
</organism>
<sequence length="988" mass="107218">MATESPIRMLEARGKWSSHKGAANFPSTKMAVDEEALLVKGHKYHSGRCTVPNRSGSAPPNMEGSLAAIESLMQNSGLSANFASLNHESEFRGPRGMLVSYSSPGSNYSSNVSLNPQFYHSPTSGSDQHLGSGHISSKVGLTPFRGSSDNFLRFFCGVLPTHKEESEEDKSPQKSFDDVSGRGSDVLSGQESSLSVGETRNIADLVKEELTCMSSPAIGSAGDGADNINTDRPSLHGELTSPSTAVASGVAAGDKVPSTSALRSLSYDSRQGSSPSIQNEDPNSIAALSEKKTLVSCDTEVTSLQAGIKALKISSSPNLENHGGRGEKQNNFQNSLLQHQMHQGGSFQFQGSMPQIVSQGINSPYAVANQFFHGGKFSSTEVQPVLHSSGFTPPLYATAAATYMQSASPYYAGVQPPGVVYPSQYGMGGYPYNASVLPPFLAGYPSHNAVPLAFDGTSAVSDSQVSGSWGSSSQGVDFQHLNKFYGQLGFPPPIADPRLQFHQSFGDLYNVPGQVDPLALRGGLVGNQVSAFNSQAGPDLSSVSPDHRHQHQGSGGHSSVIQRRGQIMGTDYVGSSPNMGYFMPIPNSSLASPVLPGSPIGGSSFPGGRSDVSSPSSGRSGSFYTGWQGQRGFDNVNYQKPYSFLEELKSGKGRRFELSDIVGHVVEFSVDQHGSRFIQQKLENCNSEDKASVFQEVLPHASKLMTDVFGNYVIQKFFEYGTPDQRRDLAKALGGQILPMSMQMYGCRVIQKALDVIEVDQKIELIRELDGHVMRCVRDQNGNHVIQKCIECVPSERIGFIISAFRGQVASLSMHPYGCRVIQRVLEHCTDELQSQFIVDEILESVCTLAQDQYGNYVTQHVLERGKTQERSQIVKNLSGQVIKMSQHKFASNVVEKCLEYAEPASRELLIAEVIGQNEGNDNLLVMMKDQYANYVVQKILEKCTESQRDLLLGRIRVHLNALKKYTYGKHIVARFEQMFGEIQAQVS</sequence>
<feature type="repeat" description="Pumilio" evidence="4">
    <location>
        <begin position="841"/>
        <end position="876"/>
    </location>
</feature>
<gene>
    <name evidence="8" type="primary">LOC110796801</name>
</gene>
<dbReference type="SMART" id="SM00025">
    <property type="entry name" value="Pumilio"/>
    <property type="match status" value="8"/>
</dbReference>
<dbReference type="GO" id="GO:0003729">
    <property type="term" value="F:mRNA binding"/>
    <property type="evidence" value="ECO:0000318"/>
    <property type="project" value="GO_Central"/>
</dbReference>
<dbReference type="KEGG" id="soe:110796801"/>
<evidence type="ECO:0000256" key="2">
    <source>
        <dbReference type="ARBA" id="ARBA00022845"/>
    </source>
</evidence>
<dbReference type="Gene3D" id="1.25.10.10">
    <property type="entry name" value="Leucine-rich Repeat Variant"/>
    <property type="match status" value="1"/>
</dbReference>
<dbReference type="InterPro" id="IPR033133">
    <property type="entry name" value="PUM-HD"/>
</dbReference>
<feature type="region of interest" description="Disordered" evidence="5">
    <location>
        <begin position="216"/>
        <end position="240"/>
    </location>
</feature>